<proteinExistence type="predicted"/>
<evidence type="ECO:0000313" key="2">
    <source>
        <dbReference type="Proteomes" id="UP000075243"/>
    </source>
</evidence>
<reference evidence="1" key="1">
    <citation type="journal article" date="2012" name="Nat. Biotechnol.">
        <title>Draft genome sequence of pigeonpea (Cajanus cajan), an orphan legume crop of resource-poor farmers.</title>
        <authorList>
            <person name="Varshney R.K."/>
            <person name="Chen W."/>
            <person name="Li Y."/>
            <person name="Bharti A.K."/>
            <person name="Saxena R.K."/>
            <person name="Schlueter J.A."/>
            <person name="Donoghue M.T."/>
            <person name="Azam S."/>
            <person name="Fan G."/>
            <person name="Whaley A.M."/>
            <person name="Farmer A.D."/>
            <person name="Sheridan J."/>
            <person name="Iwata A."/>
            <person name="Tuteja R."/>
            <person name="Penmetsa R.V."/>
            <person name="Wu W."/>
            <person name="Upadhyaya H.D."/>
            <person name="Yang S.P."/>
            <person name="Shah T."/>
            <person name="Saxena K.B."/>
            <person name="Michael T."/>
            <person name="McCombie W.R."/>
            <person name="Yang B."/>
            <person name="Zhang G."/>
            <person name="Yang H."/>
            <person name="Wang J."/>
            <person name="Spillane C."/>
            <person name="Cook D.R."/>
            <person name="May G.D."/>
            <person name="Xu X."/>
            <person name="Jackson S.A."/>
        </authorList>
    </citation>
    <scope>NUCLEOTIDE SEQUENCE [LARGE SCALE GENOMIC DNA]</scope>
</reference>
<gene>
    <name evidence="1" type="ORF">KK1_032914</name>
</gene>
<evidence type="ECO:0000313" key="1">
    <source>
        <dbReference type="EMBL" id="KYP45555.1"/>
    </source>
</evidence>
<dbReference type="Gramene" id="C.cajan_35894.t">
    <property type="protein sequence ID" value="C.cajan_35894.t.cds1"/>
    <property type="gene ID" value="C.cajan_35894"/>
</dbReference>
<dbReference type="PANTHER" id="PTHR33067:SF35">
    <property type="entry name" value="ASPARTIC PEPTIDASE DDI1-TYPE DOMAIN-CONTAINING PROTEIN"/>
    <property type="match status" value="1"/>
</dbReference>
<dbReference type="InterPro" id="IPR021109">
    <property type="entry name" value="Peptidase_aspartic_dom_sf"/>
</dbReference>
<organism evidence="1 2">
    <name type="scientific">Cajanus cajan</name>
    <name type="common">Pigeon pea</name>
    <name type="synonym">Cajanus indicus</name>
    <dbReference type="NCBI Taxonomy" id="3821"/>
    <lineage>
        <taxon>Eukaryota</taxon>
        <taxon>Viridiplantae</taxon>
        <taxon>Streptophyta</taxon>
        <taxon>Embryophyta</taxon>
        <taxon>Tracheophyta</taxon>
        <taxon>Spermatophyta</taxon>
        <taxon>Magnoliopsida</taxon>
        <taxon>eudicotyledons</taxon>
        <taxon>Gunneridae</taxon>
        <taxon>Pentapetalae</taxon>
        <taxon>rosids</taxon>
        <taxon>fabids</taxon>
        <taxon>Fabales</taxon>
        <taxon>Fabaceae</taxon>
        <taxon>Papilionoideae</taxon>
        <taxon>50 kb inversion clade</taxon>
        <taxon>NPAAA clade</taxon>
        <taxon>indigoferoid/millettioid clade</taxon>
        <taxon>Phaseoleae</taxon>
        <taxon>Cajanus</taxon>
    </lineage>
</organism>
<dbReference type="Gene3D" id="2.40.70.10">
    <property type="entry name" value="Acid Proteases"/>
    <property type="match status" value="1"/>
</dbReference>
<accession>A0A151RSP5</accession>
<keyword evidence="2" id="KW-1185">Reference proteome</keyword>
<sequence>MKELLTKRRRILEEEIVEIEAGCSAIIQKSLPQKSRDPGSFILHVSIGNLLVGKALLDLAASINLMPLPMLKKIGEVEVRPTRMTLQLADRSIKLPHGIAEDMIMKVDKFMFPVDFVVMDMEEDVEVPLILGRPFMKTARVIIDMDDGKLKVRVQDEEVSFNVFETTKFPKGNKDCFRIDVLDDVYLETQNDFKSSSPLEKALPISNEELEKVIGKACHLPVGLEHKAFWALKALNYDLKAAGEKRKLQLHEWEERRLKAYESSKSYKHKAKIYHDRKILNRNFQPGQQVLLFNSRLKLFPGKLKSKWSGPFSIKSVKSYGAIELEDPASGRTWLVNGQRLKHYLGGEVERFTASTHLKEP</sequence>
<dbReference type="PANTHER" id="PTHR33067">
    <property type="entry name" value="RNA-DIRECTED DNA POLYMERASE-RELATED"/>
    <property type="match status" value="1"/>
</dbReference>
<dbReference type="AlphaFoldDB" id="A0A151RSP5"/>
<protein>
    <submittedName>
        <fullName evidence="1">Uncharacterized protein</fullName>
    </submittedName>
</protein>
<dbReference type="Proteomes" id="UP000075243">
    <property type="component" value="Unassembled WGS sequence"/>
</dbReference>
<dbReference type="EMBL" id="KQ483587">
    <property type="protein sequence ID" value="KYP45555.1"/>
    <property type="molecule type" value="Genomic_DNA"/>
</dbReference>
<name>A0A151RSP5_CAJCA</name>
<dbReference type="CDD" id="cd00303">
    <property type="entry name" value="retropepsin_like"/>
    <property type="match status" value="1"/>
</dbReference>